<dbReference type="Proteomes" id="UP000634136">
    <property type="component" value="Unassembled WGS sequence"/>
</dbReference>
<gene>
    <name evidence="4" type="ORF">G2W53_031721</name>
</gene>
<reference evidence="4" key="1">
    <citation type="submission" date="2020-09" db="EMBL/GenBank/DDBJ databases">
        <title>Genome-Enabled Discovery of Anthraquinone Biosynthesis in Senna tora.</title>
        <authorList>
            <person name="Kang S.-H."/>
            <person name="Pandey R.P."/>
            <person name="Lee C.-M."/>
            <person name="Sim J.-S."/>
            <person name="Jeong J.-T."/>
            <person name="Choi B.-S."/>
            <person name="Jung M."/>
            <person name="Ginzburg D."/>
            <person name="Zhao K."/>
            <person name="Won S.Y."/>
            <person name="Oh T.-J."/>
            <person name="Yu Y."/>
            <person name="Kim N.-H."/>
            <person name="Lee O.R."/>
            <person name="Lee T.-H."/>
            <person name="Bashyal P."/>
            <person name="Kim T.-S."/>
            <person name="Lee W.-H."/>
            <person name="Kawkins C."/>
            <person name="Kim C.-K."/>
            <person name="Kim J.S."/>
            <person name="Ahn B.O."/>
            <person name="Rhee S.Y."/>
            <person name="Sohng J.K."/>
        </authorList>
    </citation>
    <scope>NUCLEOTIDE SEQUENCE</scope>
    <source>
        <tissue evidence="4">Leaf</tissue>
    </source>
</reference>
<feature type="domain" description="Expansin-like EG45" evidence="2">
    <location>
        <begin position="1"/>
        <end position="71"/>
    </location>
</feature>
<dbReference type="GO" id="GO:0009506">
    <property type="term" value="C:plasmodesma"/>
    <property type="evidence" value="ECO:0007669"/>
    <property type="project" value="TreeGrafter"/>
</dbReference>
<dbReference type="InterPro" id="IPR007118">
    <property type="entry name" value="Expan_Lol_pI"/>
</dbReference>
<proteinExistence type="inferred from homology"/>
<dbReference type="SUPFAM" id="SSF49590">
    <property type="entry name" value="PHL pollen allergen"/>
    <property type="match status" value="1"/>
</dbReference>
<evidence type="ECO:0000313" key="5">
    <source>
        <dbReference type="Proteomes" id="UP000634136"/>
    </source>
</evidence>
<evidence type="ECO:0000313" key="4">
    <source>
        <dbReference type="EMBL" id="KAF7810745.1"/>
    </source>
</evidence>
<dbReference type="EMBL" id="JAAIUW010000010">
    <property type="protein sequence ID" value="KAF7810745.1"/>
    <property type="molecule type" value="Genomic_DNA"/>
</dbReference>
<dbReference type="OrthoDB" id="623266at2759"/>
<dbReference type="InterPro" id="IPR036908">
    <property type="entry name" value="RlpA-like_sf"/>
</dbReference>
<comment type="similarity">
    <text evidence="1">Belongs to the expansin family.</text>
</comment>
<organism evidence="4 5">
    <name type="scientific">Senna tora</name>
    <dbReference type="NCBI Taxonomy" id="362788"/>
    <lineage>
        <taxon>Eukaryota</taxon>
        <taxon>Viridiplantae</taxon>
        <taxon>Streptophyta</taxon>
        <taxon>Embryophyta</taxon>
        <taxon>Tracheophyta</taxon>
        <taxon>Spermatophyta</taxon>
        <taxon>Magnoliopsida</taxon>
        <taxon>eudicotyledons</taxon>
        <taxon>Gunneridae</taxon>
        <taxon>Pentapetalae</taxon>
        <taxon>rosids</taxon>
        <taxon>fabids</taxon>
        <taxon>Fabales</taxon>
        <taxon>Fabaceae</taxon>
        <taxon>Caesalpinioideae</taxon>
        <taxon>Cassia clade</taxon>
        <taxon>Senna</taxon>
    </lineage>
</organism>
<dbReference type="SUPFAM" id="SSF50685">
    <property type="entry name" value="Barwin-like endoglucanases"/>
    <property type="match status" value="1"/>
</dbReference>
<dbReference type="GO" id="GO:0009653">
    <property type="term" value="P:anatomical structure morphogenesis"/>
    <property type="evidence" value="ECO:0007669"/>
    <property type="project" value="UniProtKB-ARBA"/>
</dbReference>
<dbReference type="Gene3D" id="2.40.40.10">
    <property type="entry name" value="RlpA-like domain"/>
    <property type="match status" value="1"/>
</dbReference>
<evidence type="ECO:0000259" key="3">
    <source>
        <dbReference type="PROSITE" id="PS50843"/>
    </source>
</evidence>
<dbReference type="InterPro" id="IPR007117">
    <property type="entry name" value="Expansin_CBD"/>
</dbReference>
<feature type="domain" description="Expansin-like CBD" evidence="3">
    <location>
        <begin position="85"/>
        <end position="167"/>
    </location>
</feature>
<keyword evidence="5" id="KW-1185">Reference proteome</keyword>
<dbReference type="PROSITE" id="PS50842">
    <property type="entry name" value="EXPANSIN_EG45"/>
    <property type="match status" value="1"/>
</dbReference>
<accession>A0A834SUY3</accession>
<evidence type="ECO:0000259" key="2">
    <source>
        <dbReference type="PROSITE" id="PS50842"/>
    </source>
</evidence>
<name>A0A834SUY3_9FABA</name>
<dbReference type="GO" id="GO:0009505">
    <property type="term" value="C:plant-type cell wall"/>
    <property type="evidence" value="ECO:0007669"/>
    <property type="project" value="TreeGrafter"/>
</dbReference>
<dbReference type="GO" id="GO:0005576">
    <property type="term" value="C:extracellular region"/>
    <property type="evidence" value="ECO:0007669"/>
    <property type="project" value="InterPro"/>
</dbReference>
<dbReference type="Gene3D" id="2.60.40.760">
    <property type="entry name" value="Expansin, cellulose-binding-like domain"/>
    <property type="match status" value="1"/>
</dbReference>
<dbReference type="PANTHER" id="PTHR31692:SF4">
    <property type="entry name" value="EXPANSIN-LIKE A1-RELATED"/>
    <property type="match status" value="1"/>
</dbReference>
<dbReference type="Pfam" id="PF01357">
    <property type="entry name" value="Expansin_C"/>
    <property type="match status" value="1"/>
</dbReference>
<dbReference type="InterPro" id="IPR036749">
    <property type="entry name" value="Expansin_CBD_sf"/>
</dbReference>
<evidence type="ECO:0000256" key="1">
    <source>
        <dbReference type="RuleBase" id="RU003460"/>
    </source>
</evidence>
<dbReference type="PROSITE" id="PS50843">
    <property type="entry name" value="EXPANSIN_CBD"/>
    <property type="match status" value="1"/>
</dbReference>
<dbReference type="PANTHER" id="PTHR31692">
    <property type="entry name" value="EXPANSIN-B3"/>
    <property type="match status" value="1"/>
</dbReference>
<comment type="caution">
    <text evidence="4">The sequence shown here is derived from an EMBL/GenBank/DDBJ whole genome shotgun (WGS) entry which is preliminary data.</text>
</comment>
<dbReference type="AlphaFoldDB" id="A0A834SUY3"/>
<sequence length="188" mass="21013">MVQIRCNNPSLCTKAGTRVLVTDLNNNNHTDFVLSTRAFAAMAHKGMLQQILKLRIVDIQYKRVACEYKKQNLAVRVEESSKKPDYLAIKFLYQGGQTEIVGVDVAQVASPNWNYLSRKNGAIWETDRVPAGALQLRMVITSGFDGKWIWAPNVLPADWKPGHVYDTGLQITDIAKEGCSPCDDATWS</sequence>
<protein>
    <submittedName>
        <fullName evidence="4">Expansin-like A2</fullName>
    </submittedName>
</protein>
<dbReference type="PRINTS" id="PR01225">
    <property type="entry name" value="EXPANSNFAMLY"/>
</dbReference>
<dbReference type="InterPro" id="IPR007112">
    <property type="entry name" value="Expansin/allergen_DPBB_dom"/>
</dbReference>